<dbReference type="AlphaFoldDB" id="A0A151R0B0"/>
<gene>
    <name evidence="1" type="ORF">KK1_042883</name>
</gene>
<reference evidence="1" key="1">
    <citation type="journal article" date="2012" name="Nat. Biotechnol.">
        <title>Draft genome sequence of pigeonpea (Cajanus cajan), an orphan legume crop of resource-poor farmers.</title>
        <authorList>
            <person name="Varshney R.K."/>
            <person name="Chen W."/>
            <person name="Li Y."/>
            <person name="Bharti A.K."/>
            <person name="Saxena R.K."/>
            <person name="Schlueter J.A."/>
            <person name="Donoghue M.T."/>
            <person name="Azam S."/>
            <person name="Fan G."/>
            <person name="Whaley A.M."/>
            <person name="Farmer A.D."/>
            <person name="Sheridan J."/>
            <person name="Iwata A."/>
            <person name="Tuteja R."/>
            <person name="Penmetsa R.V."/>
            <person name="Wu W."/>
            <person name="Upadhyaya H.D."/>
            <person name="Yang S.P."/>
            <person name="Shah T."/>
            <person name="Saxena K.B."/>
            <person name="Michael T."/>
            <person name="McCombie W.R."/>
            <person name="Yang B."/>
            <person name="Zhang G."/>
            <person name="Yang H."/>
            <person name="Wang J."/>
            <person name="Spillane C."/>
            <person name="Cook D.R."/>
            <person name="May G.D."/>
            <person name="Xu X."/>
            <person name="Jackson S.A."/>
        </authorList>
    </citation>
    <scope>NUCLEOTIDE SEQUENCE [LARGE SCALE GENOMIC DNA]</scope>
</reference>
<protein>
    <recommendedName>
        <fullName evidence="3">UBN2 domain-containing protein</fullName>
    </recommendedName>
</protein>
<dbReference type="EMBL" id="KQ484280">
    <property type="protein sequence ID" value="KYP36021.1"/>
    <property type="molecule type" value="Genomic_DNA"/>
</dbReference>
<dbReference type="Proteomes" id="UP000075243">
    <property type="component" value="Unassembled WGS sequence"/>
</dbReference>
<evidence type="ECO:0000313" key="1">
    <source>
        <dbReference type="EMBL" id="KYP36021.1"/>
    </source>
</evidence>
<feature type="non-terminal residue" evidence="1">
    <location>
        <position position="1"/>
    </location>
</feature>
<dbReference type="PANTHER" id="PTHR34676">
    <property type="entry name" value="DUF4219 DOMAIN-CONTAINING PROTEIN-RELATED"/>
    <property type="match status" value="1"/>
</dbReference>
<evidence type="ECO:0008006" key="3">
    <source>
        <dbReference type="Google" id="ProtNLM"/>
    </source>
</evidence>
<evidence type="ECO:0000313" key="2">
    <source>
        <dbReference type="Proteomes" id="UP000075243"/>
    </source>
</evidence>
<keyword evidence="2" id="KW-1185">Reference proteome</keyword>
<sequence>HEGIDHVKDSKVNILTHQFEMFKMWEQKSINNMYNRFTVMMNELNDMAENSTTHQKKKRILRSLPKIWRSNIIIIQEAKDLKML</sequence>
<organism evidence="1 2">
    <name type="scientific">Cajanus cajan</name>
    <name type="common">Pigeon pea</name>
    <name type="synonym">Cajanus indicus</name>
    <dbReference type="NCBI Taxonomy" id="3821"/>
    <lineage>
        <taxon>Eukaryota</taxon>
        <taxon>Viridiplantae</taxon>
        <taxon>Streptophyta</taxon>
        <taxon>Embryophyta</taxon>
        <taxon>Tracheophyta</taxon>
        <taxon>Spermatophyta</taxon>
        <taxon>Magnoliopsida</taxon>
        <taxon>eudicotyledons</taxon>
        <taxon>Gunneridae</taxon>
        <taxon>Pentapetalae</taxon>
        <taxon>rosids</taxon>
        <taxon>fabids</taxon>
        <taxon>Fabales</taxon>
        <taxon>Fabaceae</taxon>
        <taxon>Papilionoideae</taxon>
        <taxon>50 kb inversion clade</taxon>
        <taxon>NPAAA clade</taxon>
        <taxon>indigoferoid/millettioid clade</taxon>
        <taxon>Phaseoleae</taxon>
        <taxon>Cajanus</taxon>
    </lineage>
</organism>
<dbReference type="Gramene" id="C.cajan_41809.t">
    <property type="protein sequence ID" value="C.cajan_41809.t.cds1"/>
    <property type="gene ID" value="C.cajan_41809"/>
</dbReference>
<name>A0A151R0B0_CAJCA</name>
<dbReference type="Pfam" id="PF14223">
    <property type="entry name" value="Retrotran_gag_2"/>
    <property type="match status" value="1"/>
</dbReference>
<accession>A0A151R0B0</accession>
<proteinExistence type="predicted"/>
<dbReference type="PANTHER" id="PTHR34676:SF17">
    <property type="entry name" value="OS06G0684500 PROTEIN"/>
    <property type="match status" value="1"/>
</dbReference>